<feature type="transmembrane region" description="Helical" evidence="1">
    <location>
        <begin position="83"/>
        <end position="104"/>
    </location>
</feature>
<keyword evidence="1" id="KW-1133">Transmembrane helix</keyword>
<feature type="transmembrane region" description="Helical" evidence="1">
    <location>
        <begin position="48"/>
        <end position="71"/>
    </location>
</feature>
<accession>A0A1F7GIV1</accession>
<dbReference type="Proteomes" id="UP000176850">
    <property type="component" value="Unassembled WGS sequence"/>
</dbReference>
<evidence type="ECO:0000313" key="3">
    <source>
        <dbReference type="Proteomes" id="UP000176850"/>
    </source>
</evidence>
<name>A0A1F7GIV1_9BACT</name>
<proteinExistence type="predicted"/>
<sequence length="137" mass="15316">MFIVTPLIAAILPFILWPLEQILPYPAVVEEFAKAVTIFFSKKNEVSYNPFITGLCIGILFSISESILYLFNIVRVGNTASFILRLFLTIPLHVTSSLIIAYSFRKGRKGVILGVTASILLHHGYNLAIPQFVLLFT</sequence>
<dbReference type="GO" id="GO:0008233">
    <property type="term" value="F:peptidase activity"/>
    <property type="evidence" value="ECO:0007669"/>
    <property type="project" value="InterPro"/>
</dbReference>
<dbReference type="InterPro" id="IPR026898">
    <property type="entry name" value="PrsW"/>
</dbReference>
<dbReference type="EMBL" id="MFZH01000024">
    <property type="protein sequence ID" value="OGK18831.1"/>
    <property type="molecule type" value="Genomic_DNA"/>
</dbReference>
<organism evidence="2 3">
    <name type="scientific">Candidatus Roizmanbacteria bacterium RIFCSPHIGHO2_01_FULL_39_24</name>
    <dbReference type="NCBI Taxonomy" id="1802032"/>
    <lineage>
        <taxon>Bacteria</taxon>
        <taxon>Candidatus Roizmaniibacteriota</taxon>
    </lineage>
</organism>
<gene>
    <name evidence="2" type="ORF">A2799_02115</name>
</gene>
<evidence type="ECO:0000313" key="2">
    <source>
        <dbReference type="EMBL" id="OGK18831.1"/>
    </source>
</evidence>
<dbReference type="AlphaFoldDB" id="A0A1F7GIV1"/>
<keyword evidence="1" id="KW-0812">Transmembrane</keyword>
<reference evidence="2 3" key="1">
    <citation type="journal article" date="2016" name="Nat. Commun.">
        <title>Thousands of microbial genomes shed light on interconnected biogeochemical processes in an aquifer system.</title>
        <authorList>
            <person name="Anantharaman K."/>
            <person name="Brown C.T."/>
            <person name="Hug L.A."/>
            <person name="Sharon I."/>
            <person name="Castelle C.J."/>
            <person name="Probst A.J."/>
            <person name="Thomas B.C."/>
            <person name="Singh A."/>
            <person name="Wilkins M.J."/>
            <person name="Karaoz U."/>
            <person name="Brodie E.L."/>
            <person name="Williams K.H."/>
            <person name="Hubbard S.S."/>
            <person name="Banfield J.F."/>
        </authorList>
    </citation>
    <scope>NUCLEOTIDE SEQUENCE [LARGE SCALE GENOMIC DNA]</scope>
</reference>
<dbReference type="Pfam" id="PF13367">
    <property type="entry name" value="PrsW-protease"/>
    <property type="match status" value="1"/>
</dbReference>
<feature type="transmembrane region" description="Helical" evidence="1">
    <location>
        <begin position="110"/>
        <end position="136"/>
    </location>
</feature>
<comment type="caution">
    <text evidence="2">The sequence shown here is derived from an EMBL/GenBank/DDBJ whole genome shotgun (WGS) entry which is preliminary data.</text>
</comment>
<protein>
    <recommendedName>
        <fullName evidence="4">Protease PrsW</fullName>
    </recommendedName>
</protein>
<evidence type="ECO:0008006" key="4">
    <source>
        <dbReference type="Google" id="ProtNLM"/>
    </source>
</evidence>
<evidence type="ECO:0000256" key="1">
    <source>
        <dbReference type="SAM" id="Phobius"/>
    </source>
</evidence>
<keyword evidence="1" id="KW-0472">Membrane</keyword>